<accession>A0A1B1UDV8</accession>
<dbReference type="RefSeq" id="WP_065728228.1">
    <property type="nucleotide sequence ID" value="NZ_CP016428.1"/>
</dbReference>
<gene>
    <name evidence="1" type="ORF">LMTR13_13015</name>
</gene>
<evidence type="ECO:0000313" key="2">
    <source>
        <dbReference type="Proteomes" id="UP000092839"/>
    </source>
</evidence>
<dbReference type="OrthoDB" id="9780733at2"/>
<proteinExistence type="predicted"/>
<reference evidence="1 2" key="1">
    <citation type="submission" date="2016-07" db="EMBL/GenBank/DDBJ databases">
        <title>Complete genome sequence of Bradyrhizobium icense LMTR 13T, a potential inoculant strain isolated from lima bean (Phaseolus lunatus) in Peru.</title>
        <authorList>
            <person name="Ormeno-Orrillo E."/>
            <person name="Duran D."/>
            <person name="Rogel M.A."/>
            <person name="Rey L."/>
            <person name="Imperial J."/>
            <person name="Ruiz-Argueso T."/>
            <person name="Martinez-Romero E."/>
        </authorList>
    </citation>
    <scope>NUCLEOTIDE SEQUENCE [LARGE SCALE GENOMIC DNA]</scope>
    <source>
        <strain evidence="1 2">LMTR 13</strain>
    </source>
</reference>
<dbReference type="KEGG" id="bic:LMTR13_13015"/>
<dbReference type="EMBL" id="CP016428">
    <property type="protein sequence ID" value="ANW00957.1"/>
    <property type="molecule type" value="Genomic_DNA"/>
</dbReference>
<sequence>MTVAACGTFFGQSAAADVIIPYNEYSGSPTIGRGNGTSTDPKNPGYGAMRIFIQKVMDHTDENGPDALPIGQKVIFQRDQNTGRAVNALRAGVQFANSNATPRPVFSEPSWGFIYNSVPFGMNFEQTLGFLYDAKLDETGRNGIELAQSILDSRGGTQIVFPVIGSTMQGSGYFPQPIGKPDCNAGDTDCEKHGNGIGLTGLCTSGWRIRYLSPPQDVVDRACDILVKRGFIRSKTLVFYPAVGGQSVLLPMQRNAIQGFEYVNPNDDLLDFFPVKNATPARPLGDPDAGNLDCAPALAFPIPPDTKSNCTQNIGQIGARFAHHPSWHQPFLLSWMHVDKAAWNGLNAAQKAAVLRAAKESVTESFNAAESVQCKKLKDILDFNHGIGQRNLDGTPRLIAGKPIPADMTITRWPDDALKVLLEARNEYMAFHEGPSNPNEKTDAQKDFSIISIAWTKYAASVGAANKFDPGHFPAKTGLVAGEKCNLVQ</sequence>
<dbReference type="Gene3D" id="3.40.190.170">
    <property type="entry name" value="Bacterial extracellular solute-binding protein, family 7"/>
    <property type="match status" value="1"/>
</dbReference>
<name>A0A1B1UDV8_9BRAD</name>
<evidence type="ECO:0000313" key="1">
    <source>
        <dbReference type="EMBL" id="ANW00957.1"/>
    </source>
</evidence>
<dbReference type="Proteomes" id="UP000092839">
    <property type="component" value="Chromosome"/>
</dbReference>
<organism evidence="1 2">
    <name type="scientific">Bradyrhizobium icense</name>
    <dbReference type="NCBI Taxonomy" id="1274631"/>
    <lineage>
        <taxon>Bacteria</taxon>
        <taxon>Pseudomonadati</taxon>
        <taxon>Pseudomonadota</taxon>
        <taxon>Alphaproteobacteria</taxon>
        <taxon>Hyphomicrobiales</taxon>
        <taxon>Nitrobacteraceae</taxon>
        <taxon>Bradyrhizobium</taxon>
    </lineage>
</organism>
<dbReference type="AlphaFoldDB" id="A0A1B1UDV8"/>
<dbReference type="InterPro" id="IPR038404">
    <property type="entry name" value="TRAP_DctP_sf"/>
</dbReference>
<protein>
    <submittedName>
        <fullName evidence="1">Uncharacterized protein</fullName>
    </submittedName>
</protein>
<keyword evidence="2" id="KW-1185">Reference proteome</keyword>